<protein>
    <submittedName>
        <fullName evidence="3">Uncharacterized protein</fullName>
    </submittedName>
</protein>
<sequence length="427" mass="47338">MSSNKEEALISFSNTSSASSPITLSEGIGGDNNNNSQIGSASNSFQSDSILYDGGGSSSGDPEFGFFRPDFRQNVLLGSVQYYDRHVFMCYKNPRNWPPRIDAAEFDRLPRLLSAALASRKSDMNKETRLTICEGRDGTETSNGDVLIFPDMIRYRRLTHFDVDTFVEEVLITDGEWLPGNPEKLKGYYIFVCCHGSRDRRCGVCGPPLVARFKEEVDLHGLQGKVSISPCSHVGGHKYAGNVIIFGSRVDGQVTGHWYGYVTPDDVPNLLEQHVLKGEIVEWLWRGQMGLSEDEQQKAQELRLHNKEGNHTGNSRQFYSELPEINSPTCGSRFGSNGCCQTNGNAACCQNPVSVGKEEDDDFVIHEGQVKIANGKNSYNNNRLGKRKVCAMPSWFESWEREDTYAALAVACAAVSVGVAYSCYKQL</sequence>
<keyword evidence="2" id="KW-1185">Reference proteome</keyword>
<reference evidence="2" key="1">
    <citation type="journal article" date="2021" name="Nat. Commun.">
        <title>Genomic analyses provide insights into spinach domestication and the genetic basis of agronomic traits.</title>
        <authorList>
            <person name="Cai X."/>
            <person name="Sun X."/>
            <person name="Xu C."/>
            <person name="Sun H."/>
            <person name="Wang X."/>
            <person name="Ge C."/>
            <person name="Zhang Z."/>
            <person name="Wang Q."/>
            <person name="Fei Z."/>
            <person name="Jiao C."/>
            <person name="Wang Q."/>
        </authorList>
    </citation>
    <scope>NUCLEOTIDE SEQUENCE [LARGE SCALE GENOMIC DNA]</scope>
    <source>
        <strain evidence="2">cv. Varoflay</strain>
    </source>
</reference>
<evidence type="ECO:0000256" key="1">
    <source>
        <dbReference type="SAM" id="MobiDB-lite"/>
    </source>
</evidence>
<evidence type="ECO:0000313" key="2">
    <source>
        <dbReference type="Proteomes" id="UP000813463"/>
    </source>
</evidence>
<feature type="compositionally biased region" description="Polar residues" evidence="1">
    <location>
        <begin position="11"/>
        <end position="23"/>
    </location>
</feature>
<dbReference type="Proteomes" id="UP000813463">
    <property type="component" value="Chromosome 2"/>
</dbReference>
<accession>A0ABM3RDT7</accession>
<dbReference type="CDD" id="cd03062">
    <property type="entry name" value="TRX_Fd_Sucrase"/>
    <property type="match status" value="1"/>
</dbReference>
<feature type="compositionally biased region" description="Polar residues" evidence="1">
    <location>
        <begin position="31"/>
        <end position="40"/>
    </location>
</feature>
<dbReference type="Pfam" id="PF06999">
    <property type="entry name" value="Suc_Fer-like"/>
    <property type="match status" value="1"/>
</dbReference>
<evidence type="ECO:0000313" key="3">
    <source>
        <dbReference type="RefSeq" id="XP_056693760.1"/>
    </source>
</evidence>
<dbReference type="GeneID" id="110782195"/>
<name>A0ABM3RDT7_SPIOL</name>
<dbReference type="PANTHER" id="PTHR31902">
    <property type="entry name" value="ACTIN PATCHES DISTAL PROTEIN 1"/>
    <property type="match status" value="1"/>
</dbReference>
<gene>
    <name evidence="3" type="primary">LOC110782195</name>
</gene>
<dbReference type="PANTHER" id="PTHR31902:SF14">
    <property type="entry name" value="ACTIN PATCHES DISTAL PROTEIN 1"/>
    <property type="match status" value="1"/>
</dbReference>
<proteinExistence type="predicted"/>
<reference evidence="3" key="2">
    <citation type="submission" date="2025-08" db="UniProtKB">
        <authorList>
            <consortium name="RefSeq"/>
        </authorList>
    </citation>
    <scope>IDENTIFICATION</scope>
    <source>
        <tissue evidence="3">Leaf</tissue>
    </source>
</reference>
<organism evidence="2 3">
    <name type="scientific">Spinacia oleracea</name>
    <name type="common">Spinach</name>
    <dbReference type="NCBI Taxonomy" id="3562"/>
    <lineage>
        <taxon>Eukaryota</taxon>
        <taxon>Viridiplantae</taxon>
        <taxon>Streptophyta</taxon>
        <taxon>Embryophyta</taxon>
        <taxon>Tracheophyta</taxon>
        <taxon>Spermatophyta</taxon>
        <taxon>Magnoliopsida</taxon>
        <taxon>eudicotyledons</taxon>
        <taxon>Gunneridae</taxon>
        <taxon>Pentapetalae</taxon>
        <taxon>Caryophyllales</taxon>
        <taxon>Chenopodiaceae</taxon>
        <taxon>Chenopodioideae</taxon>
        <taxon>Anserineae</taxon>
        <taxon>Spinacia</taxon>
    </lineage>
</organism>
<dbReference type="RefSeq" id="XP_056693760.1">
    <property type="nucleotide sequence ID" value="XM_056837782.1"/>
</dbReference>
<dbReference type="InterPro" id="IPR009737">
    <property type="entry name" value="Aim32/Apd1-like"/>
</dbReference>
<dbReference type="InterPro" id="IPR036249">
    <property type="entry name" value="Thioredoxin-like_sf"/>
</dbReference>
<feature type="region of interest" description="Disordered" evidence="1">
    <location>
        <begin position="10"/>
        <end position="40"/>
    </location>
</feature>
<dbReference type="Gene3D" id="3.40.30.10">
    <property type="entry name" value="Glutaredoxin"/>
    <property type="match status" value="1"/>
</dbReference>
<dbReference type="SUPFAM" id="SSF52833">
    <property type="entry name" value="Thioredoxin-like"/>
    <property type="match status" value="1"/>
</dbReference>